<dbReference type="Pfam" id="PF00172">
    <property type="entry name" value="Zn_clus"/>
    <property type="match status" value="1"/>
</dbReference>
<reference evidence="3 4" key="1">
    <citation type="journal article" date="2011" name="Genome Biol.">
        <title>Comparative genome sequence analysis underscores mycoparasitism as the ancestral life style of Trichoderma.</title>
        <authorList>
            <person name="Kubicek C.P."/>
            <person name="Herrera-Estrella A."/>
            <person name="Seidl-Seiboth V."/>
            <person name="Martinez D.A."/>
            <person name="Druzhinina I.S."/>
            <person name="Thon M."/>
            <person name="Zeilinger S."/>
            <person name="Casas-Flores S."/>
            <person name="Horwitz B.A."/>
            <person name="Mukherjee P.K."/>
            <person name="Mukherjee M."/>
            <person name="Kredics L."/>
            <person name="Alcaraz L.D."/>
            <person name="Aerts A."/>
            <person name="Antal Z."/>
            <person name="Atanasova L."/>
            <person name="Cervantes-Badillo M.G."/>
            <person name="Challacombe J."/>
            <person name="Chertkov O."/>
            <person name="McCluskey K."/>
            <person name="Coulpier F."/>
            <person name="Deshpande N."/>
            <person name="von Doehren H."/>
            <person name="Ebbole D.J."/>
            <person name="Esquivel-Naranjo E.U."/>
            <person name="Fekete E."/>
            <person name="Flipphi M."/>
            <person name="Glaser F."/>
            <person name="Gomez-Rodriguez E.Y."/>
            <person name="Gruber S."/>
            <person name="Han C."/>
            <person name="Henrissat B."/>
            <person name="Hermosa R."/>
            <person name="Hernandez-Onate M."/>
            <person name="Karaffa L."/>
            <person name="Kosti I."/>
            <person name="Le Crom S."/>
            <person name="Lindquist E."/>
            <person name="Lucas S."/>
            <person name="Luebeck M."/>
            <person name="Luebeck P.S."/>
            <person name="Margeot A."/>
            <person name="Metz B."/>
            <person name="Misra M."/>
            <person name="Nevalainen H."/>
            <person name="Omann M."/>
            <person name="Packer N."/>
            <person name="Perrone G."/>
            <person name="Uresti-Rivera E.E."/>
            <person name="Salamov A."/>
            <person name="Schmoll M."/>
            <person name="Seiboth B."/>
            <person name="Shapiro H."/>
            <person name="Sukno S."/>
            <person name="Tamayo-Ramos J.A."/>
            <person name="Tisch D."/>
            <person name="Wiest A."/>
            <person name="Wilkinson H.H."/>
            <person name="Zhang M."/>
            <person name="Coutinho P.M."/>
            <person name="Kenerley C.M."/>
            <person name="Monte E."/>
            <person name="Baker S.E."/>
            <person name="Grigoriev I.V."/>
        </authorList>
    </citation>
    <scope>NUCLEOTIDE SEQUENCE [LARGE SCALE GENOMIC DNA]</scope>
    <source>
        <strain evidence="4">Gv29-8 / FGSC 10586</strain>
    </source>
</reference>
<dbReference type="InterPro" id="IPR036864">
    <property type="entry name" value="Zn2-C6_fun-type_DNA-bd_sf"/>
</dbReference>
<feature type="domain" description="Zn(2)-C6 fungal-type" evidence="2">
    <location>
        <begin position="14"/>
        <end position="44"/>
    </location>
</feature>
<organism evidence="3 4">
    <name type="scientific">Hypocrea virens (strain Gv29-8 / FGSC 10586)</name>
    <name type="common">Gliocladium virens</name>
    <name type="synonym">Trichoderma virens</name>
    <dbReference type="NCBI Taxonomy" id="413071"/>
    <lineage>
        <taxon>Eukaryota</taxon>
        <taxon>Fungi</taxon>
        <taxon>Dikarya</taxon>
        <taxon>Ascomycota</taxon>
        <taxon>Pezizomycotina</taxon>
        <taxon>Sordariomycetes</taxon>
        <taxon>Hypocreomycetidae</taxon>
        <taxon>Hypocreales</taxon>
        <taxon>Hypocreaceae</taxon>
        <taxon>Trichoderma</taxon>
    </lineage>
</organism>
<dbReference type="GeneID" id="25788355"/>
<dbReference type="AlphaFoldDB" id="G9N0V7"/>
<dbReference type="VEuPathDB" id="FungiDB:TRIVIDRAFT_156442"/>
<evidence type="ECO:0000259" key="2">
    <source>
        <dbReference type="PROSITE" id="PS50048"/>
    </source>
</evidence>
<evidence type="ECO:0000256" key="1">
    <source>
        <dbReference type="ARBA" id="ARBA00023242"/>
    </source>
</evidence>
<protein>
    <recommendedName>
        <fullName evidence="2">Zn(2)-C6 fungal-type domain-containing protein</fullName>
    </recommendedName>
</protein>
<comment type="caution">
    <text evidence="3">The sequence shown here is derived from an EMBL/GenBank/DDBJ whole genome shotgun (WGS) entry which is preliminary data.</text>
</comment>
<accession>G9N0V7</accession>
<gene>
    <name evidence="3" type="ORF">TRIVIDRAFT_156442</name>
</gene>
<dbReference type="RefSeq" id="XP_013953591.1">
    <property type="nucleotide sequence ID" value="XM_014098116.1"/>
</dbReference>
<dbReference type="PROSITE" id="PS00463">
    <property type="entry name" value="ZN2_CY6_FUNGAL_1"/>
    <property type="match status" value="1"/>
</dbReference>
<dbReference type="GO" id="GO:0008270">
    <property type="term" value="F:zinc ion binding"/>
    <property type="evidence" value="ECO:0007669"/>
    <property type="project" value="InterPro"/>
</dbReference>
<dbReference type="eggNOG" id="ENOG502SSDB">
    <property type="taxonomic scope" value="Eukaryota"/>
</dbReference>
<dbReference type="OMA" id="WLHCDAI"/>
<keyword evidence="1" id="KW-0539">Nucleus</keyword>
<name>G9N0V7_HYPVG</name>
<dbReference type="OrthoDB" id="39175at2759"/>
<dbReference type="InParanoid" id="G9N0V7"/>
<dbReference type="Gene3D" id="4.10.240.10">
    <property type="entry name" value="Zn(2)-C6 fungal-type DNA-binding domain"/>
    <property type="match status" value="1"/>
</dbReference>
<dbReference type="EMBL" id="ABDF02000083">
    <property type="protein sequence ID" value="EHK19390.1"/>
    <property type="molecule type" value="Genomic_DNA"/>
</dbReference>
<dbReference type="SMART" id="SM00066">
    <property type="entry name" value="GAL4"/>
    <property type="match status" value="1"/>
</dbReference>
<dbReference type="InterPro" id="IPR001138">
    <property type="entry name" value="Zn2Cys6_DnaBD"/>
</dbReference>
<proteinExistence type="predicted"/>
<dbReference type="GO" id="GO:0000981">
    <property type="term" value="F:DNA-binding transcription factor activity, RNA polymerase II-specific"/>
    <property type="evidence" value="ECO:0007669"/>
    <property type="project" value="InterPro"/>
</dbReference>
<dbReference type="Proteomes" id="UP000007115">
    <property type="component" value="Unassembled WGS sequence"/>
</dbReference>
<dbReference type="SUPFAM" id="SSF57701">
    <property type="entry name" value="Zn2/Cys6 DNA-binding domain"/>
    <property type="match status" value="1"/>
</dbReference>
<sequence>MATSIQVVSTAANVCSRCRLHKQRCDRALPRCSRCASKLRHCDYTLFSSSAHGLMQDVRGIEPLVICEPRGFFDLSSRGENEFLRLISNCARITDTTFHYFSQLTSDILQESKTEISGLIDRFSSSIHRWFPVIDIERLRKDARTLRDPREGDTATPLLILALLLFDFLQPCDLNASLGPKKLYTASKKLMTALLSLREKSNSRLIEVQALLGLYECSRGMVYQAQLTLNSIFTMVTLSESYTHETEIPLQTKVSLLILDRPFVKAIEYYIRRHFVAESASIGASPSQQLYTMTQVVLASGRVLHHVYCSNQGYDVDESYTSVENCMQTLVVALMTAKDSHSMYLCDIISLALCSLIVLRHSHAKQATIMPGSLDDLTLQTSCQMIWDTAKISFCAIKNVDSSQVSFIGIFCQLRAVYTAINTPNNYVPHDEIEDMLFTMNNFFQRWTLGGKLVSRKCTCILAKFGFTGSLLRSVQTVISTKHNATAVRS</sequence>
<evidence type="ECO:0000313" key="4">
    <source>
        <dbReference type="Proteomes" id="UP000007115"/>
    </source>
</evidence>
<dbReference type="PROSITE" id="PS50048">
    <property type="entry name" value="ZN2_CY6_FUNGAL_2"/>
    <property type="match status" value="1"/>
</dbReference>
<keyword evidence="4" id="KW-1185">Reference proteome</keyword>
<evidence type="ECO:0000313" key="3">
    <source>
        <dbReference type="EMBL" id="EHK19390.1"/>
    </source>
</evidence>
<dbReference type="CDD" id="cd00067">
    <property type="entry name" value="GAL4"/>
    <property type="match status" value="1"/>
</dbReference>
<dbReference type="HOGENOM" id="CLU_042074_0_0_1"/>